<reference evidence="2 3" key="1">
    <citation type="submission" date="2021-10" db="EMBL/GenBank/DDBJ databases">
        <authorList>
            <person name="Koch H."/>
        </authorList>
    </citation>
    <scope>NUCLEOTIDE SEQUENCE [LARGE SCALE GENOMIC DNA]</scope>
    <source>
        <strain evidence="2">6680</strain>
    </source>
</reference>
<evidence type="ECO:0000313" key="2">
    <source>
        <dbReference type="EMBL" id="CAG9934337.1"/>
    </source>
</evidence>
<dbReference type="RefSeq" id="WP_239797986.1">
    <property type="nucleotide sequence ID" value="NZ_OU912926.1"/>
</dbReference>
<keyword evidence="1" id="KW-0812">Transmembrane</keyword>
<feature type="transmembrane region" description="Helical" evidence="1">
    <location>
        <begin position="59"/>
        <end position="81"/>
    </location>
</feature>
<dbReference type="EMBL" id="OU912926">
    <property type="protein sequence ID" value="CAG9934337.1"/>
    <property type="molecule type" value="Genomic_DNA"/>
</dbReference>
<protein>
    <submittedName>
        <fullName evidence="2">Uncharacterized protein</fullName>
    </submittedName>
</protein>
<evidence type="ECO:0000256" key="1">
    <source>
        <dbReference type="SAM" id="Phobius"/>
    </source>
</evidence>
<keyword evidence="1" id="KW-0472">Membrane</keyword>
<evidence type="ECO:0000313" key="3">
    <source>
        <dbReference type="Proteomes" id="UP000839052"/>
    </source>
</evidence>
<sequence length="93" mass="9982">MQAKSIPSRSFWIIIVAGFVTGMGNGSVFGAALMCWMGRGGFTDWGGVGAGSYIPTTFNGFMSFCMFAFGLAFSLMLALALKRHDTIENSRHA</sequence>
<keyword evidence="1" id="KW-1133">Transmembrane helix</keyword>
<gene>
    <name evidence="2" type="ORF">NTG6680_3088</name>
</gene>
<proteinExistence type="predicted"/>
<dbReference type="Proteomes" id="UP000839052">
    <property type="component" value="Chromosome"/>
</dbReference>
<feature type="transmembrane region" description="Helical" evidence="1">
    <location>
        <begin position="12"/>
        <end position="39"/>
    </location>
</feature>
<organism evidence="2 3">
    <name type="scientific">Candidatus Nitrotoga arctica</name>
    <dbReference type="NCBI Taxonomy" id="453162"/>
    <lineage>
        <taxon>Bacteria</taxon>
        <taxon>Pseudomonadati</taxon>
        <taxon>Pseudomonadota</taxon>
        <taxon>Betaproteobacteria</taxon>
        <taxon>Nitrosomonadales</taxon>
        <taxon>Gallionellaceae</taxon>
        <taxon>Candidatus Nitrotoga</taxon>
    </lineage>
</organism>
<name>A0ABN8AVY2_9PROT</name>
<keyword evidence="3" id="KW-1185">Reference proteome</keyword>
<accession>A0ABN8AVY2</accession>